<dbReference type="PANTHER" id="PTHR34391">
    <property type="entry name" value="UPF0658 GOLGI APPARATUS MEMBRANE PROTEIN C1952.10C-RELATED"/>
    <property type="match status" value="1"/>
</dbReference>
<protein>
    <submittedName>
        <fullName evidence="2">Uncharacterized protein</fullName>
    </submittedName>
</protein>
<feature type="transmembrane region" description="Helical" evidence="1">
    <location>
        <begin position="277"/>
        <end position="298"/>
    </location>
</feature>
<feature type="transmembrane region" description="Helical" evidence="1">
    <location>
        <begin position="127"/>
        <end position="147"/>
    </location>
</feature>
<evidence type="ECO:0000256" key="1">
    <source>
        <dbReference type="SAM" id="Phobius"/>
    </source>
</evidence>
<dbReference type="PANTHER" id="PTHR34391:SF1">
    <property type="entry name" value="UPF0658 GOLGI APPARATUS MEMBRANE PROTEIN C1952.10C-RELATED"/>
    <property type="match status" value="1"/>
</dbReference>
<feature type="transmembrane region" description="Helical" evidence="1">
    <location>
        <begin position="353"/>
        <end position="376"/>
    </location>
</feature>
<dbReference type="Proteomes" id="UP000000707">
    <property type="component" value="Unassembled WGS sequence"/>
</dbReference>
<feature type="transmembrane region" description="Helical" evidence="1">
    <location>
        <begin position="305"/>
        <end position="324"/>
    </location>
</feature>
<feature type="transmembrane region" description="Helical" evidence="1">
    <location>
        <begin position="199"/>
        <end position="220"/>
    </location>
</feature>
<dbReference type="EMBL" id="GL996524">
    <property type="protein sequence ID" value="EGV63438.1"/>
    <property type="molecule type" value="Genomic_DNA"/>
</dbReference>
<proteinExistence type="predicted"/>
<keyword evidence="1" id="KW-0812">Transmembrane</keyword>
<feature type="transmembrane region" description="Helical" evidence="1">
    <location>
        <begin position="250"/>
        <end position="271"/>
    </location>
</feature>
<dbReference type="GO" id="GO:0005794">
    <property type="term" value="C:Golgi apparatus"/>
    <property type="evidence" value="ECO:0007669"/>
    <property type="project" value="TreeGrafter"/>
</dbReference>
<dbReference type="HOGENOM" id="CLU_029564_4_1_1"/>
<dbReference type="AlphaFoldDB" id="G3B6D3"/>
<organism evidence="3">
    <name type="scientific">Candida tenuis (strain ATCC 10573 / BCRC 21748 / CBS 615 / JCM 9827 / NBRC 10315 / NRRL Y-1498 / VKM Y-70)</name>
    <name type="common">Yeast</name>
    <name type="synonym">Yamadazyma tenuis</name>
    <dbReference type="NCBI Taxonomy" id="590646"/>
    <lineage>
        <taxon>Eukaryota</taxon>
        <taxon>Fungi</taxon>
        <taxon>Dikarya</taxon>
        <taxon>Ascomycota</taxon>
        <taxon>Saccharomycotina</taxon>
        <taxon>Pichiomycetes</taxon>
        <taxon>Debaryomycetaceae</taxon>
        <taxon>Yamadazyma</taxon>
    </lineage>
</organism>
<keyword evidence="3" id="KW-1185">Reference proteome</keyword>
<gene>
    <name evidence="2" type="ORF">CANTEDRAFT_123705</name>
</gene>
<dbReference type="eggNOG" id="ENOG502RRZT">
    <property type="taxonomic scope" value="Eukaryota"/>
</dbReference>
<dbReference type="OrthoDB" id="2448307at2759"/>
<accession>G3B6D3</accession>
<feature type="transmembrane region" description="Helical" evidence="1">
    <location>
        <begin position="154"/>
        <end position="173"/>
    </location>
</feature>
<name>G3B6D3_CANTC</name>
<dbReference type="InterPro" id="IPR040410">
    <property type="entry name" value="UPF0658_Golgi"/>
</dbReference>
<feature type="transmembrane region" description="Helical" evidence="1">
    <location>
        <begin position="84"/>
        <end position="107"/>
    </location>
</feature>
<evidence type="ECO:0000313" key="2">
    <source>
        <dbReference type="EMBL" id="EGV63438.1"/>
    </source>
</evidence>
<keyword evidence="1" id="KW-0472">Membrane</keyword>
<sequence length="381" mass="42507">MQKPSLTVWTNDNESHDDFFQYAKVDVRAPDTVADAGRSRSHTFKSTLPDDISSVGSIPPVAPTSPISNDSQNPNSPAFKRYRVAAAIFFGISITSALVIIALQAYMYAVINIHKELIPSESKFEEVSIYLALFIFAAVFQVLISAIGLRSQNMLLLGFLCVFYGCMLIYTGIQYEEVHKLVGAILVNGWKRATRATNIATICIIAATMVSQVVLIVYYLKRHVSWFRYKSIGADLLIRRMYLTFQVHRSLLVFGFFFFLAFTIQFIIIMVRDKTSVEFILTVIVIPLTIVLLVLSDLGVGRENLWLTGGCLMVYLGGIAYVLFKMIRLFTKYTSAYNVAVVPGAYFPGRSSLITFGVITLVFLVLIVVAEVVLMCEEGKA</sequence>
<reference evidence="2 3" key="1">
    <citation type="journal article" date="2011" name="Proc. Natl. Acad. Sci. U.S.A.">
        <title>Comparative genomics of xylose-fermenting fungi for enhanced biofuel production.</title>
        <authorList>
            <person name="Wohlbach D.J."/>
            <person name="Kuo A."/>
            <person name="Sato T.K."/>
            <person name="Potts K.M."/>
            <person name="Salamov A.A."/>
            <person name="LaButti K.M."/>
            <person name="Sun H."/>
            <person name="Clum A."/>
            <person name="Pangilinan J.L."/>
            <person name="Lindquist E.A."/>
            <person name="Lucas S."/>
            <person name="Lapidus A."/>
            <person name="Jin M."/>
            <person name="Gunawan C."/>
            <person name="Balan V."/>
            <person name="Dale B.E."/>
            <person name="Jeffries T.W."/>
            <person name="Zinkel R."/>
            <person name="Barry K.W."/>
            <person name="Grigoriev I.V."/>
            <person name="Gasch A.P."/>
        </authorList>
    </citation>
    <scope>NUCLEOTIDE SEQUENCE [LARGE SCALE GENOMIC DNA]</scope>
    <source>
        <strain evidence="3">ATCC 10573 / BCRC 21748 / CBS 615 / JCM 9827 / NBRC 10315 / NRRL Y-1498 / VKM Y-70</strain>
    </source>
</reference>
<keyword evidence="1" id="KW-1133">Transmembrane helix</keyword>
<evidence type="ECO:0000313" key="3">
    <source>
        <dbReference type="Proteomes" id="UP000000707"/>
    </source>
</evidence>